<comment type="caution">
    <text evidence="1">The sequence shown here is derived from an EMBL/GenBank/DDBJ whole genome shotgun (WGS) entry which is preliminary data.</text>
</comment>
<dbReference type="EMBL" id="RNRV01000016">
    <property type="protein sequence ID" value="MHO04862.1"/>
    <property type="molecule type" value="Genomic_DNA"/>
</dbReference>
<proteinExistence type="predicted"/>
<organism evidence="1">
    <name type="scientific">Escherichia coli</name>
    <dbReference type="NCBI Taxonomy" id="562"/>
    <lineage>
        <taxon>Bacteria</taxon>
        <taxon>Pseudomonadati</taxon>
        <taxon>Pseudomonadota</taxon>
        <taxon>Gammaproteobacteria</taxon>
        <taxon>Enterobacterales</taxon>
        <taxon>Enterobacteriaceae</taxon>
        <taxon>Escherichia</taxon>
    </lineage>
</organism>
<dbReference type="AlphaFoldDB" id="A0A3L0VYI2"/>
<name>A0A3L0VYI2_ECOLX</name>
<reference evidence="1" key="1">
    <citation type="submission" date="2018-10" db="EMBL/GenBank/DDBJ databases">
        <authorList>
            <consortium name="NARMS: The National Antimicrobial Resistance Monitoring System"/>
        </authorList>
    </citation>
    <scope>NUCLEOTIDE SEQUENCE [LARGE SCALE GENOMIC DNA]</scope>
    <source>
        <strain evidence="1">CVM N17EC0388</strain>
    </source>
</reference>
<gene>
    <name evidence="1" type="ORF">D9F05_10815</name>
</gene>
<sequence length="118" mass="13102">MLRIEAAMVVESEGYIALIEYLVESLGLFEAQQQIGGEQTIEDLVSSRVASNLMAICEQNPQLDPKLRFMIMQEADAVVADLEEVLSAVWLRAPTPAQQAFLEEFIDLIKNLFDGAIS</sequence>
<evidence type="ECO:0000313" key="1">
    <source>
        <dbReference type="EMBL" id="MHO04862.1"/>
    </source>
</evidence>
<dbReference type="InterPro" id="IPR020979">
    <property type="entry name" value="Uncharacterised_A0KLC6"/>
</dbReference>
<dbReference type="Pfam" id="PF12290">
    <property type="entry name" value="DUF3802"/>
    <property type="match status" value="1"/>
</dbReference>
<protein>
    <submittedName>
        <fullName evidence="1">DUF3802 family protein</fullName>
    </submittedName>
</protein>
<accession>A0A3L0VYI2</accession>